<dbReference type="Gene3D" id="3.40.630.190">
    <property type="entry name" value="LCP protein"/>
    <property type="match status" value="1"/>
</dbReference>
<keyword evidence="5" id="KW-1185">Reference proteome</keyword>
<dbReference type="Proteomes" id="UP000249522">
    <property type="component" value="Unassembled WGS sequence"/>
</dbReference>
<dbReference type="RefSeq" id="WP_111146009.1">
    <property type="nucleotide sequence ID" value="NZ_QKRB01000037.1"/>
</dbReference>
<gene>
    <name evidence="4" type="ORF">DNH61_07365</name>
</gene>
<proteinExistence type="inferred from homology"/>
<dbReference type="Pfam" id="PF03816">
    <property type="entry name" value="LytR_cpsA_psr"/>
    <property type="match status" value="1"/>
</dbReference>
<feature type="domain" description="Cell envelope-related transcriptional attenuator" evidence="3">
    <location>
        <begin position="88"/>
        <end position="234"/>
    </location>
</feature>
<evidence type="ECO:0000259" key="3">
    <source>
        <dbReference type="Pfam" id="PF03816"/>
    </source>
</evidence>
<reference evidence="4 5" key="1">
    <citation type="submission" date="2018-06" db="EMBL/GenBank/DDBJ databases">
        <title>Paenibacillus imtechensis sp. nov.</title>
        <authorList>
            <person name="Pinnaka A.K."/>
            <person name="Singh H."/>
            <person name="Kaur M."/>
        </authorList>
    </citation>
    <scope>NUCLEOTIDE SEQUENCE [LARGE SCALE GENOMIC DNA]</scope>
    <source>
        <strain evidence="4 5">SMB1</strain>
    </source>
</reference>
<keyword evidence="2" id="KW-1133">Transmembrane helix</keyword>
<dbReference type="EMBL" id="QKRB01000037">
    <property type="protein sequence ID" value="PZD96604.1"/>
    <property type="molecule type" value="Genomic_DNA"/>
</dbReference>
<keyword evidence="2" id="KW-0812">Transmembrane</keyword>
<evidence type="ECO:0000256" key="1">
    <source>
        <dbReference type="ARBA" id="ARBA00006068"/>
    </source>
</evidence>
<protein>
    <submittedName>
        <fullName evidence="4">LytR family transcriptional regulator</fullName>
    </submittedName>
</protein>
<dbReference type="InterPro" id="IPR004474">
    <property type="entry name" value="LytR_CpsA_psr"/>
</dbReference>
<dbReference type="PANTHER" id="PTHR33392:SF6">
    <property type="entry name" value="POLYISOPRENYL-TEICHOIC ACID--PEPTIDOGLYCAN TEICHOIC ACID TRANSFERASE TAGU"/>
    <property type="match status" value="1"/>
</dbReference>
<feature type="transmembrane region" description="Helical" evidence="2">
    <location>
        <begin position="12"/>
        <end position="36"/>
    </location>
</feature>
<dbReference type="InterPro" id="IPR050922">
    <property type="entry name" value="LytR/CpsA/Psr_CW_biosynth"/>
</dbReference>
<keyword evidence="2" id="KW-0472">Membrane</keyword>
<accession>A0A2W1LQ07</accession>
<organism evidence="4 5">
    <name type="scientific">Paenibacillus sambharensis</name>
    <dbReference type="NCBI Taxonomy" id="1803190"/>
    <lineage>
        <taxon>Bacteria</taxon>
        <taxon>Bacillati</taxon>
        <taxon>Bacillota</taxon>
        <taxon>Bacilli</taxon>
        <taxon>Bacillales</taxon>
        <taxon>Paenibacillaceae</taxon>
        <taxon>Paenibacillus</taxon>
    </lineage>
</organism>
<evidence type="ECO:0000256" key="2">
    <source>
        <dbReference type="SAM" id="Phobius"/>
    </source>
</evidence>
<comment type="similarity">
    <text evidence="1">Belongs to the LytR/CpsA/Psr (LCP) family.</text>
</comment>
<evidence type="ECO:0000313" key="4">
    <source>
        <dbReference type="EMBL" id="PZD96604.1"/>
    </source>
</evidence>
<dbReference type="PANTHER" id="PTHR33392">
    <property type="entry name" value="POLYISOPRENYL-TEICHOIC ACID--PEPTIDOGLYCAN TEICHOIC ACID TRANSFERASE TAGU"/>
    <property type="match status" value="1"/>
</dbReference>
<evidence type="ECO:0000313" key="5">
    <source>
        <dbReference type="Proteomes" id="UP000249522"/>
    </source>
</evidence>
<dbReference type="NCBIfam" id="TIGR00350">
    <property type="entry name" value="lytR_cpsA_psr"/>
    <property type="match status" value="1"/>
</dbReference>
<comment type="caution">
    <text evidence="4">The sequence shown here is derived from an EMBL/GenBank/DDBJ whole genome shotgun (WGS) entry which is preliminary data.</text>
</comment>
<dbReference type="AlphaFoldDB" id="A0A2W1LQ07"/>
<dbReference type="OrthoDB" id="27330at2"/>
<sequence length="351" mass="39284">MLQRRWQKWTAGILAAVLVFGIIGYFNRTAIALWGFDTFLSGSVQKKLEKSYQPLEGRPVTEPVSYKEMRPFSLLLLGVDQRKNERGRSDTMIVTVVRPDDGAVLMISIPRDSYVEIPGRSRPDKITHAYAYGEAGLAVQTVEEMFDMHVDHYATINFEGFRNVIDAMGGIRLPIEKDIVNKGAMHEKFIVKAGQQLYNGTDALNFVRYREDAGGDVSRTQRHQIFLNAILDKAAGMDQWAQIPELIDIMGDNFTTDIAPEEMVELGKALLASGSRTIYSHTLKGEGRLLHSNGGGWYYFVEEDDLDKAKGWVDAWLNDSTPLQSLPLPDQYQSKQPVEALSAAQAQANGH</sequence>
<name>A0A2W1LQ07_9BACL</name>